<dbReference type="Proteomes" id="UP000287651">
    <property type="component" value="Unassembled WGS sequence"/>
</dbReference>
<evidence type="ECO:0000313" key="4">
    <source>
        <dbReference type="Proteomes" id="UP000287651"/>
    </source>
</evidence>
<feature type="transmembrane region" description="Helical" evidence="1">
    <location>
        <begin position="198"/>
        <end position="216"/>
    </location>
</feature>
<keyword evidence="1" id="KW-0472">Membrane</keyword>
<accession>A0A427AHU1</accession>
<evidence type="ECO:0000259" key="2">
    <source>
        <dbReference type="Pfam" id="PF17846"/>
    </source>
</evidence>
<evidence type="ECO:0000313" key="3">
    <source>
        <dbReference type="EMBL" id="RRT75794.1"/>
    </source>
</evidence>
<protein>
    <recommendedName>
        <fullName evidence="2">Xrn1 helical domain-containing protein</fullName>
    </recommendedName>
</protein>
<feature type="domain" description="Xrn1 helical" evidence="2">
    <location>
        <begin position="129"/>
        <end position="170"/>
    </location>
</feature>
<reference evidence="3 4" key="1">
    <citation type="journal article" date="2014" name="Agronomy (Basel)">
        <title>A Draft Genome Sequence for Ensete ventricosum, the Drought-Tolerant Tree Against Hunger.</title>
        <authorList>
            <person name="Harrison J."/>
            <person name="Moore K.A."/>
            <person name="Paszkiewicz K."/>
            <person name="Jones T."/>
            <person name="Grant M."/>
            <person name="Ambacheew D."/>
            <person name="Muzemil S."/>
            <person name="Studholme D.J."/>
        </authorList>
    </citation>
    <scope>NUCLEOTIDE SEQUENCE [LARGE SCALE GENOMIC DNA]</scope>
</reference>
<dbReference type="GO" id="GO:0005634">
    <property type="term" value="C:nucleus"/>
    <property type="evidence" value="ECO:0007669"/>
    <property type="project" value="TreeGrafter"/>
</dbReference>
<sequence>MFLQFLNIWVLRDYLQHDLKIFGAKVKIDLERLIDDFVFICLFVGNDFLPHVPSLEISEVNLERVEHFLRIHVLVDGYSLPLASLQREMNSHLWDAVEVEQKTGSNQGSEYHTIPYHTGIRISCRYGMYRAVLSCSEHTNIQYTKVKRYVEGICWVMHYYYQGVCSWQWFVLSPSTVEGEDRSFLGHQRVHLKLPWPTMLPSIAFVVIAVTVQSFLRPYYCHS</sequence>
<name>A0A427AHU1_ENSVE</name>
<organism evidence="3 4">
    <name type="scientific">Ensete ventricosum</name>
    <name type="common">Abyssinian banana</name>
    <name type="synonym">Musa ensete</name>
    <dbReference type="NCBI Taxonomy" id="4639"/>
    <lineage>
        <taxon>Eukaryota</taxon>
        <taxon>Viridiplantae</taxon>
        <taxon>Streptophyta</taxon>
        <taxon>Embryophyta</taxon>
        <taxon>Tracheophyta</taxon>
        <taxon>Spermatophyta</taxon>
        <taxon>Magnoliopsida</taxon>
        <taxon>Liliopsida</taxon>
        <taxon>Zingiberales</taxon>
        <taxon>Musaceae</taxon>
        <taxon>Ensete</taxon>
    </lineage>
</organism>
<evidence type="ECO:0000256" key="1">
    <source>
        <dbReference type="SAM" id="Phobius"/>
    </source>
</evidence>
<dbReference type="PANTHER" id="PTHR12341:SF53">
    <property type="entry name" value="5'-3' EXORIBONUCLEASE"/>
    <property type="match status" value="1"/>
</dbReference>
<dbReference type="AlphaFoldDB" id="A0A427AHU1"/>
<dbReference type="GO" id="GO:0003723">
    <property type="term" value="F:RNA binding"/>
    <property type="evidence" value="ECO:0007669"/>
    <property type="project" value="TreeGrafter"/>
</dbReference>
<dbReference type="InterPro" id="IPR041412">
    <property type="entry name" value="Xrn1_helical"/>
</dbReference>
<gene>
    <name evidence="3" type="ORF">B296_00020590</name>
</gene>
<keyword evidence="1" id="KW-1133">Transmembrane helix</keyword>
<dbReference type="InterPro" id="IPR027073">
    <property type="entry name" value="5_3_exoribonuclease"/>
</dbReference>
<dbReference type="GO" id="GO:0004534">
    <property type="term" value="F:5'-3' RNA exonuclease activity"/>
    <property type="evidence" value="ECO:0007669"/>
    <property type="project" value="TreeGrafter"/>
</dbReference>
<comment type="caution">
    <text evidence="3">The sequence shown here is derived from an EMBL/GenBank/DDBJ whole genome shotgun (WGS) entry which is preliminary data.</text>
</comment>
<keyword evidence="1" id="KW-0812">Transmembrane</keyword>
<feature type="domain" description="Xrn1 helical" evidence="2">
    <location>
        <begin position="27"/>
        <end position="67"/>
    </location>
</feature>
<dbReference type="GO" id="GO:0000956">
    <property type="term" value="P:nuclear-transcribed mRNA catabolic process"/>
    <property type="evidence" value="ECO:0007669"/>
    <property type="project" value="TreeGrafter"/>
</dbReference>
<dbReference type="Pfam" id="PF17846">
    <property type="entry name" value="XRN_M"/>
    <property type="match status" value="2"/>
</dbReference>
<dbReference type="EMBL" id="AMZH03002376">
    <property type="protein sequence ID" value="RRT75794.1"/>
    <property type="molecule type" value="Genomic_DNA"/>
</dbReference>
<dbReference type="PANTHER" id="PTHR12341">
    <property type="entry name" value="5'-&gt;3' EXORIBONUCLEASE"/>
    <property type="match status" value="1"/>
</dbReference>
<proteinExistence type="predicted"/>